<feature type="domain" description="Zinc finger/thioredoxin putative" evidence="2">
    <location>
        <begin position="1"/>
        <end position="35"/>
    </location>
</feature>
<keyword evidence="1" id="KW-0472">Membrane</keyword>
<dbReference type="NCBIfam" id="TIGR02098">
    <property type="entry name" value="MJ0042_CXXC"/>
    <property type="match status" value="1"/>
</dbReference>
<dbReference type="RefSeq" id="WP_248204263.1">
    <property type="nucleotide sequence ID" value="NZ_JALNMH010000001.1"/>
</dbReference>
<dbReference type="Pfam" id="PF13717">
    <property type="entry name" value="Zn_ribbon_4"/>
    <property type="match status" value="1"/>
</dbReference>
<gene>
    <name evidence="3" type="ORF">M0G41_00890</name>
</gene>
<sequence>MLTQCPHCATVYPVEAEQFLPSGGRVRCGVCSREFDALERLRHGPPEAEAPILDPELAERQGELFAAAAADGEDASVPRFAQRFGPRLGTAGLWWIGATVLAVVLVLQILLAERHRLATDPEWRAAYETLCGALGCSLPPWKDSAALQLLSREVGPHPSEEGGLLVTASLRNNARWAQPLPMVELTLADIDGQVVAMRRFQPSEYHVGDTRQLAPGQTTSLRLEIADPGSQALAFEFAFH</sequence>
<evidence type="ECO:0000259" key="2">
    <source>
        <dbReference type="Pfam" id="PF13717"/>
    </source>
</evidence>
<keyword evidence="1" id="KW-1133">Transmembrane helix</keyword>
<keyword evidence="1" id="KW-0812">Transmembrane</keyword>
<reference evidence="3" key="1">
    <citation type="submission" date="2022-04" db="EMBL/GenBank/DDBJ databases">
        <title>Lysobacter sp. CAU 1642 isolated from sea sand.</title>
        <authorList>
            <person name="Kim W."/>
        </authorList>
    </citation>
    <scope>NUCLEOTIDE SEQUENCE</scope>
    <source>
        <strain evidence="3">CAU 1642</strain>
    </source>
</reference>
<comment type="caution">
    <text evidence="3">The sequence shown here is derived from an EMBL/GenBank/DDBJ whole genome shotgun (WGS) entry which is preliminary data.</text>
</comment>
<dbReference type="EMBL" id="JALNMH010000001">
    <property type="protein sequence ID" value="MCK7592220.1"/>
    <property type="molecule type" value="Genomic_DNA"/>
</dbReference>
<organism evidence="3 4">
    <name type="scientific">Pseudomarimonas salicorniae</name>
    <dbReference type="NCBI Taxonomy" id="2933270"/>
    <lineage>
        <taxon>Bacteria</taxon>
        <taxon>Pseudomonadati</taxon>
        <taxon>Pseudomonadota</taxon>
        <taxon>Gammaproteobacteria</taxon>
        <taxon>Lysobacterales</taxon>
        <taxon>Lysobacteraceae</taxon>
        <taxon>Pseudomarimonas</taxon>
    </lineage>
</organism>
<evidence type="ECO:0000313" key="3">
    <source>
        <dbReference type="EMBL" id="MCK7592220.1"/>
    </source>
</evidence>
<proteinExistence type="predicted"/>
<name>A0ABT0GCG3_9GAMM</name>
<keyword evidence="4" id="KW-1185">Reference proteome</keyword>
<dbReference type="InterPro" id="IPR021834">
    <property type="entry name" value="DUF3426"/>
</dbReference>
<dbReference type="Pfam" id="PF11906">
    <property type="entry name" value="DUF3426"/>
    <property type="match status" value="1"/>
</dbReference>
<evidence type="ECO:0000256" key="1">
    <source>
        <dbReference type="SAM" id="Phobius"/>
    </source>
</evidence>
<dbReference type="Proteomes" id="UP001431449">
    <property type="component" value="Unassembled WGS sequence"/>
</dbReference>
<evidence type="ECO:0000313" key="4">
    <source>
        <dbReference type="Proteomes" id="UP001431449"/>
    </source>
</evidence>
<dbReference type="InterPro" id="IPR011723">
    <property type="entry name" value="Znf/thioredoxin_put"/>
</dbReference>
<protein>
    <submittedName>
        <fullName evidence="3">Zinc-ribbon and DUF3426 domain-containing protein</fullName>
    </submittedName>
</protein>
<feature type="transmembrane region" description="Helical" evidence="1">
    <location>
        <begin position="93"/>
        <end position="112"/>
    </location>
</feature>
<accession>A0ABT0GCG3</accession>